<keyword evidence="4" id="KW-1185">Reference proteome</keyword>
<dbReference type="Proteomes" id="UP000183508">
    <property type="component" value="Unassembled WGS sequence"/>
</dbReference>
<dbReference type="Gene3D" id="3.40.1350.10">
    <property type="match status" value="1"/>
</dbReference>
<dbReference type="HAMAP" id="MF_00048">
    <property type="entry name" value="UPF0102"/>
    <property type="match status" value="1"/>
</dbReference>
<evidence type="ECO:0000256" key="1">
    <source>
        <dbReference type="ARBA" id="ARBA00006738"/>
    </source>
</evidence>
<protein>
    <recommendedName>
        <fullName evidence="2">UPF0102 protein SAMN05421543_10720</fullName>
    </recommendedName>
</protein>
<comment type="similarity">
    <text evidence="1 2">Belongs to the UPF0102 family.</text>
</comment>
<reference evidence="4" key="1">
    <citation type="submission" date="2016-10" db="EMBL/GenBank/DDBJ databases">
        <authorList>
            <person name="Varghese N."/>
        </authorList>
    </citation>
    <scope>NUCLEOTIDE SEQUENCE [LARGE SCALE GENOMIC DNA]</scope>
    <source>
        <strain evidence="4">DSM 17980</strain>
    </source>
</reference>
<dbReference type="InterPro" id="IPR003509">
    <property type="entry name" value="UPF0102_YraN-like"/>
</dbReference>
<sequence length="126" mass="14229">MTRRALGRFGERFAAEYLERALGWRVERKNWRCRWGELDLVARTPSGVLVIVEVRTRRTDGYGAALESVTAGKRARLARLTRRLLADWTGPAPAVVRVDVIGLTVRGRRVVAMEHIRGAIESVCDE</sequence>
<name>A0A1I7IPH1_9BACL</name>
<accession>A0A1I7IPH1</accession>
<dbReference type="RefSeq" id="WP_074951288.1">
    <property type="nucleotide sequence ID" value="NZ_FPBV01000007.1"/>
</dbReference>
<organism evidence="3 4">
    <name type="scientific">Alicyclobacillus macrosporangiidus</name>
    <dbReference type="NCBI Taxonomy" id="392015"/>
    <lineage>
        <taxon>Bacteria</taxon>
        <taxon>Bacillati</taxon>
        <taxon>Bacillota</taxon>
        <taxon>Bacilli</taxon>
        <taxon>Bacillales</taxon>
        <taxon>Alicyclobacillaceae</taxon>
        <taxon>Alicyclobacillus</taxon>
    </lineage>
</organism>
<dbReference type="AlphaFoldDB" id="A0A1I7IPH1"/>
<proteinExistence type="inferred from homology"/>
<evidence type="ECO:0000313" key="3">
    <source>
        <dbReference type="EMBL" id="SFU74825.1"/>
    </source>
</evidence>
<dbReference type="STRING" id="392015.SAMN05421543_10720"/>
<dbReference type="InterPro" id="IPR011856">
    <property type="entry name" value="tRNA_endonuc-like_dom_sf"/>
</dbReference>
<gene>
    <name evidence="3" type="ORF">SAMN05421543_10720</name>
</gene>
<keyword evidence="3" id="KW-0378">Hydrolase</keyword>
<keyword evidence="3" id="KW-0540">Nuclease</keyword>
<keyword evidence="3" id="KW-0255">Endonuclease</keyword>
<dbReference type="PANTHER" id="PTHR34039:SF1">
    <property type="entry name" value="UPF0102 PROTEIN YRAN"/>
    <property type="match status" value="1"/>
</dbReference>
<evidence type="ECO:0000256" key="2">
    <source>
        <dbReference type="HAMAP-Rule" id="MF_00048"/>
    </source>
</evidence>
<dbReference type="InterPro" id="IPR011335">
    <property type="entry name" value="Restrct_endonuc-II-like"/>
</dbReference>
<dbReference type="Pfam" id="PF02021">
    <property type="entry name" value="UPF0102"/>
    <property type="match status" value="1"/>
</dbReference>
<dbReference type="SUPFAM" id="SSF52980">
    <property type="entry name" value="Restriction endonuclease-like"/>
    <property type="match status" value="1"/>
</dbReference>
<dbReference type="NCBIfam" id="NF009154">
    <property type="entry name" value="PRK12497.3-3"/>
    <property type="match status" value="1"/>
</dbReference>
<dbReference type="OrthoDB" id="9802516at2"/>
<dbReference type="eggNOG" id="COG0792">
    <property type="taxonomic scope" value="Bacteria"/>
</dbReference>
<dbReference type="EMBL" id="FPBV01000007">
    <property type="protein sequence ID" value="SFU74825.1"/>
    <property type="molecule type" value="Genomic_DNA"/>
</dbReference>
<evidence type="ECO:0000313" key="4">
    <source>
        <dbReference type="Proteomes" id="UP000183508"/>
    </source>
</evidence>
<dbReference type="GO" id="GO:0004519">
    <property type="term" value="F:endonuclease activity"/>
    <property type="evidence" value="ECO:0007669"/>
    <property type="project" value="UniProtKB-KW"/>
</dbReference>
<dbReference type="PANTHER" id="PTHR34039">
    <property type="entry name" value="UPF0102 PROTEIN YRAN"/>
    <property type="match status" value="1"/>
</dbReference>
<dbReference type="GO" id="GO:0003676">
    <property type="term" value="F:nucleic acid binding"/>
    <property type="evidence" value="ECO:0007669"/>
    <property type="project" value="InterPro"/>
</dbReference>